<comment type="caution">
    <text evidence="2">The sequence shown here is derived from an EMBL/GenBank/DDBJ whole genome shotgun (WGS) entry which is preliminary data.</text>
</comment>
<evidence type="ECO:0000259" key="1">
    <source>
        <dbReference type="Pfam" id="PF10651"/>
    </source>
</evidence>
<dbReference type="InterPro" id="IPR018913">
    <property type="entry name" value="BppU_N"/>
</dbReference>
<accession>A0A0F9RTD0</accession>
<proteinExistence type="predicted"/>
<sequence length="110" mass="11889">MAIKFFKDDTLPKFQFTIVDEDGSTVDLSDPDLSSAKCFIRKQSASSNVWSGGDTDADIVDKPTGRVDYILPAGGIADVGVYSGQLELTFASSVQQTERFQFSVEAGLKV</sequence>
<dbReference type="Gene3D" id="2.60.40.3350">
    <property type="match status" value="1"/>
</dbReference>
<feature type="domain" description="BppU N-terminal" evidence="1">
    <location>
        <begin position="8"/>
        <end position="108"/>
    </location>
</feature>
<dbReference type="Pfam" id="PF10651">
    <property type="entry name" value="BppU_N"/>
    <property type="match status" value="1"/>
</dbReference>
<evidence type="ECO:0000313" key="2">
    <source>
        <dbReference type="EMBL" id="KKN28236.1"/>
    </source>
</evidence>
<dbReference type="EMBL" id="LAZR01002579">
    <property type="protein sequence ID" value="KKN28236.1"/>
    <property type="molecule type" value="Genomic_DNA"/>
</dbReference>
<name>A0A0F9RTD0_9ZZZZ</name>
<reference evidence="2" key="1">
    <citation type="journal article" date="2015" name="Nature">
        <title>Complex archaea that bridge the gap between prokaryotes and eukaryotes.</title>
        <authorList>
            <person name="Spang A."/>
            <person name="Saw J.H."/>
            <person name="Jorgensen S.L."/>
            <person name="Zaremba-Niedzwiedzka K."/>
            <person name="Martijn J."/>
            <person name="Lind A.E."/>
            <person name="van Eijk R."/>
            <person name="Schleper C."/>
            <person name="Guy L."/>
            <person name="Ettema T.J."/>
        </authorList>
    </citation>
    <scope>NUCLEOTIDE SEQUENCE</scope>
</reference>
<dbReference type="AlphaFoldDB" id="A0A0F9RTD0"/>
<organism evidence="2">
    <name type="scientific">marine sediment metagenome</name>
    <dbReference type="NCBI Taxonomy" id="412755"/>
    <lineage>
        <taxon>unclassified sequences</taxon>
        <taxon>metagenomes</taxon>
        <taxon>ecological metagenomes</taxon>
    </lineage>
</organism>
<gene>
    <name evidence="2" type="ORF">LCGC14_0856460</name>
</gene>
<protein>
    <recommendedName>
        <fullName evidence="1">BppU N-terminal domain-containing protein</fullName>
    </recommendedName>
</protein>